<evidence type="ECO:0000256" key="1">
    <source>
        <dbReference type="SAM" id="Phobius"/>
    </source>
</evidence>
<feature type="non-terminal residue" evidence="2">
    <location>
        <position position="62"/>
    </location>
</feature>
<organism evidence="2">
    <name type="scientific">marine sediment metagenome</name>
    <dbReference type="NCBI Taxonomy" id="412755"/>
    <lineage>
        <taxon>unclassified sequences</taxon>
        <taxon>metagenomes</taxon>
        <taxon>ecological metagenomes</taxon>
    </lineage>
</organism>
<feature type="non-terminal residue" evidence="2">
    <location>
        <position position="1"/>
    </location>
</feature>
<comment type="caution">
    <text evidence="2">The sequence shown here is derived from an EMBL/GenBank/DDBJ whole genome shotgun (WGS) entry which is preliminary data.</text>
</comment>
<keyword evidence="1" id="KW-1133">Transmembrane helix</keyword>
<dbReference type="AlphaFoldDB" id="X0U2I6"/>
<gene>
    <name evidence="2" type="ORF">S01H1_24354</name>
</gene>
<feature type="transmembrane region" description="Helical" evidence="1">
    <location>
        <begin position="44"/>
        <end position="61"/>
    </location>
</feature>
<dbReference type="PROSITE" id="PS01347">
    <property type="entry name" value="MRAY_1"/>
    <property type="match status" value="1"/>
</dbReference>
<keyword evidence="1" id="KW-0812">Transmembrane</keyword>
<evidence type="ECO:0008006" key="3">
    <source>
        <dbReference type="Google" id="ProtNLM"/>
    </source>
</evidence>
<feature type="transmembrane region" description="Helical" evidence="1">
    <location>
        <begin position="6"/>
        <end position="23"/>
    </location>
</feature>
<dbReference type="InterPro" id="IPR018480">
    <property type="entry name" value="PNAcMuramoyl-5peptid_Trfase_CS"/>
</dbReference>
<accession>X0U2I6</accession>
<protein>
    <recommendedName>
        <fullName evidence="3">Phospho-N-acetylmuramoyl-pentapeptide-transferase</fullName>
    </recommendedName>
</protein>
<name>X0U2I6_9ZZZZ</name>
<sequence length="62" mass="6534">AAATLTAMFITFLVGPWLIRRLAALRVGQPIREIGPDHQAKAGTPTMGGLLILLALVVSVLL</sequence>
<evidence type="ECO:0000313" key="2">
    <source>
        <dbReference type="EMBL" id="GAF93571.1"/>
    </source>
</evidence>
<proteinExistence type="predicted"/>
<keyword evidence="1" id="KW-0472">Membrane</keyword>
<dbReference type="EMBL" id="BARS01014454">
    <property type="protein sequence ID" value="GAF93571.1"/>
    <property type="molecule type" value="Genomic_DNA"/>
</dbReference>
<dbReference type="Pfam" id="PF10555">
    <property type="entry name" value="MraY_sig1"/>
    <property type="match status" value="1"/>
</dbReference>
<reference evidence="2" key="1">
    <citation type="journal article" date="2014" name="Front. Microbiol.">
        <title>High frequency of phylogenetically diverse reductive dehalogenase-homologous genes in deep subseafloor sedimentary metagenomes.</title>
        <authorList>
            <person name="Kawai M."/>
            <person name="Futagami T."/>
            <person name="Toyoda A."/>
            <person name="Takaki Y."/>
            <person name="Nishi S."/>
            <person name="Hori S."/>
            <person name="Arai W."/>
            <person name="Tsubouchi T."/>
            <person name="Morono Y."/>
            <person name="Uchiyama I."/>
            <person name="Ito T."/>
            <person name="Fujiyama A."/>
            <person name="Inagaki F."/>
            <person name="Takami H."/>
        </authorList>
    </citation>
    <scope>NUCLEOTIDE SEQUENCE</scope>
    <source>
        <strain evidence="2">Expedition CK06-06</strain>
    </source>
</reference>